<feature type="transmembrane region" description="Helical" evidence="1">
    <location>
        <begin position="29"/>
        <end position="49"/>
    </location>
</feature>
<dbReference type="EMBL" id="NWTK01000005">
    <property type="protein sequence ID" value="PKR54362.1"/>
    <property type="molecule type" value="Genomic_DNA"/>
</dbReference>
<proteinExistence type="predicted"/>
<evidence type="ECO:0000313" key="3">
    <source>
        <dbReference type="EMBL" id="PKR54362.1"/>
    </source>
</evidence>
<dbReference type="EMBL" id="CP024199">
    <property type="protein sequence ID" value="AUG52811.1"/>
    <property type="molecule type" value="Genomic_DNA"/>
</dbReference>
<dbReference type="Proteomes" id="UP000233458">
    <property type="component" value="Chromosome"/>
</dbReference>
<organism evidence="3 5">
    <name type="scientific">Thalassospira marina</name>
    <dbReference type="NCBI Taxonomy" id="2048283"/>
    <lineage>
        <taxon>Bacteria</taxon>
        <taxon>Pseudomonadati</taxon>
        <taxon>Pseudomonadota</taxon>
        <taxon>Alphaproteobacteria</taxon>
        <taxon>Rhodospirillales</taxon>
        <taxon>Thalassospiraceae</taxon>
        <taxon>Thalassospira</taxon>
    </lineage>
</organism>
<feature type="transmembrane region" description="Helical" evidence="1">
    <location>
        <begin position="241"/>
        <end position="261"/>
    </location>
</feature>
<reference evidence="2 4" key="2">
    <citation type="submission" date="2017-10" db="EMBL/GenBank/DDBJ databases">
        <title>Biodiversity and function of Thalassospira species in the particle-attached aromatic-hydrocarbon-degrading consortia from the surface seawater of the China South Sea.</title>
        <authorList>
            <person name="Dong C."/>
            <person name="Liu R."/>
            <person name="Shao Z."/>
        </authorList>
    </citation>
    <scope>NUCLEOTIDE SEQUENCE [LARGE SCALE GENOMIC DNA]</scope>
    <source>
        <strain evidence="2 4">CSC3H3</strain>
    </source>
</reference>
<accession>A0A2N3KUX6</accession>
<dbReference type="AlphaFoldDB" id="A0A2N3KUX6"/>
<name>A0A2N3KUX6_9PROT</name>
<feature type="transmembrane region" description="Helical" evidence="1">
    <location>
        <begin position="156"/>
        <end position="177"/>
    </location>
</feature>
<evidence type="ECO:0000313" key="5">
    <source>
        <dbReference type="Proteomes" id="UP000233597"/>
    </source>
</evidence>
<feature type="transmembrane region" description="Helical" evidence="1">
    <location>
        <begin position="61"/>
        <end position="80"/>
    </location>
</feature>
<evidence type="ECO:0000256" key="1">
    <source>
        <dbReference type="SAM" id="Phobius"/>
    </source>
</evidence>
<feature type="transmembrane region" description="Helical" evidence="1">
    <location>
        <begin position="116"/>
        <end position="136"/>
    </location>
</feature>
<evidence type="ECO:0000313" key="4">
    <source>
        <dbReference type="Proteomes" id="UP000233458"/>
    </source>
</evidence>
<dbReference type="OrthoDB" id="5457281at2"/>
<keyword evidence="1" id="KW-1133">Transmembrane helix</keyword>
<keyword evidence="1" id="KW-0472">Membrane</keyword>
<dbReference type="RefSeq" id="WP_101265911.1">
    <property type="nucleotide sequence ID" value="NZ_CP024199.1"/>
</dbReference>
<reference evidence="3 5" key="1">
    <citation type="submission" date="2017-09" db="EMBL/GenBank/DDBJ databases">
        <title>Biodiversity and function of Thalassospira species in the particle-attached aromatic-hydrocarbon-degrading consortia from the surface seawater of the South China Sea.</title>
        <authorList>
            <person name="Dong C."/>
            <person name="Liu R."/>
            <person name="Shao Z."/>
        </authorList>
    </citation>
    <scope>NUCLEOTIDE SEQUENCE [LARGE SCALE GENOMIC DNA]</scope>
    <source>
        <strain evidence="3 5">CSC1P2</strain>
    </source>
</reference>
<feature type="transmembrane region" description="Helical" evidence="1">
    <location>
        <begin position="183"/>
        <end position="205"/>
    </location>
</feature>
<evidence type="ECO:0000313" key="2">
    <source>
        <dbReference type="EMBL" id="AUG52811.1"/>
    </source>
</evidence>
<feature type="transmembrane region" description="Helical" evidence="1">
    <location>
        <begin position="89"/>
        <end position="110"/>
    </location>
</feature>
<keyword evidence="1" id="KW-0812">Transmembrane</keyword>
<keyword evidence="4" id="KW-1185">Reference proteome</keyword>
<dbReference type="Proteomes" id="UP000233597">
    <property type="component" value="Unassembled WGS sequence"/>
</dbReference>
<protein>
    <submittedName>
        <fullName evidence="3">Uncharacterized protein</fullName>
    </submittedName>
</protein>
<feature type="transmembrane region" description="Helical" evidence="1">
    <location>
        <begin position="217"/>
        <end position="235"/>
    </location>
</feature>
<dbReference type="KEGG" id="thac:CSC3H3_08905"/>
<gene>
    <name evidence="3" type="ORF">COO20_09500</name>
    <name evidence="2" type="ORF">CSC3H3_08905</name>
</gene>
<sequence length="271" mass="28978">MSLFIAKLAVSIIVVLGLSMLAERAGPRVAGVLSGYPLGTAILLFFIAIEQGVHFAQESAVYALPGLIATLAFLYAYYLVSRAVTHMSLLWQVPISSLASFAAFVFVSWLGQLFTFTLFEAAGALLVAMVVSIFLFRSIENVSIAQRIRITHGIVAIRAATAALIVVAISGAAAIIGPRWSGLFAGFPVTLYPMILILHVSYGIAPVHTVIRNFPRGMGALLIYIVMVSFTYPQFGIGVGTLLAFAAATIYLVGYSSVVWWRNRGIAQTGG</sequence>
<feature type="transmembrane region" description="Helical" evidence="1">
    <location>
        <begin position="6"/>
        <end position="22"/>
    </location>
</feature>